<accession>A0A9N9C433</accession>
<dbReference type="Proteomes" id="UP000789572">
    <property type="component" value="Unassembled WGS sequence"/>
</dbReference>
<evidence type="ECO:0000313" key="2">
    <source>
        <dbReference type="Proteomes" id="UP000789572"/>
    </source>
</evidence>
<name>A0A9N9C433_9GLOM</name>
<evidence type="ECO:0000313" key="1">
    <source>
        <dbReference type="EMBL" id="CAG8588214.1"/>
    </source>
</evidence>
<reference evidence="1" key="1">
    <citation type="submission" date="2021-06" db="EMBL/GenBank/DDBJ databases">
        <authorList>
            <person name="Kallberg Y."/>
            <person name="Tangrot J."/>
            <person name="Rosling A."/>
        </authorList>
    </citation>
    <scope>NUCLEOTIDE SEQUENCE</scope>
    <source>
        <strain evidence="1">IA702</strain>
    </source>
</reference>
<protein>
    <submittedName>
        <fullName evidence="1">2637_t:CDS:1</fullName>
    </submittedName>
</protein>
<proteinExistence type="predicted"/>
<dbReference type="EMBL" id="CAJVPJ010001366">
    <property type="protein sequence ID" value="CAG8588214.1"/>
    <property type="molecule type" value="Genomic_DNA"/>
</dbReference>
<keyword evidence="2" id="KW-1185">Reference proteome</keyword>
<dbReference type="AlphaFoldDB" id="A0A9N9C433"/>
<comment type="caution">
    <text evidence="1">The sequence shown here is derived from an EMBL/GenBank/DDBJ whole genome shotgun (WGS) entry which is preliminary data.</text>
</comment>
<sequence>MYRGHGILQKIGQRNIKRHVHRTATSCMPTIVALTTTVGVEDLTSTKLMSANCHNQDCICPARRHQRAHCTLHSTPGRYYGKVYEAMRMLGPEENPLSSVVNLTSDIIINCQKVLVVNFGIISVSTLPNDTAMDPITMDNAVRIRPSNAIA</sequence>
<gene>
    <name evidence="1" type="ORF">POCULU_LOCUS6836</name>
</gene>
<organism evidence="1 2">
    <name type="scientific">Paraglomus occultum</name>
    <dbReference type="NCBI Taxonomy" id="144539"/>
    <lineage>
        <taxon>Eukaryota</taxon>
        <taxon>Fungi</taxon>
        <taxon>Fungi incertae sedis</taxon>
        <taxon>Mucoromycota</taxon>
        <taxon>Glomeromycotina</taxon>
        <taxon>Glomeromycetes</taxon>
        <taxon>Paraglomerales</taxon>
        <taxon>Paraglomeraceae</taxon>
        <taxon>Paraglomus</taxon>
    </lineage>
</organism>